<feature type="region of interest" description="Disordered" evidence="1">
    <location>
        <begin position="25"/>
        <end position="52"/>
    </location>
</feature>
<accession>A0AB38Z2X6</accession>
<reference evidence="2" key="1">
    <citation type="submission" date="2023-04" db="EMBL/GenBank/DDBJ databases">
        <title>Novel viruses in aedes, anopheles and culex mosquitoes from high pantanal, mato grosso state, Brazil 2019.</title>
        <authorList>
            <person name="Pavon J.A.R."/>
            <person name="Neves N.A.S."/>
            <person name="Pinho J.B."/>
            <person name="Patroca S."/>
            <person name="Cruz A.C.B."/>
            <person name="Medeiros D.B.A."/>
            <person name="Nunes M.R.T."/>
            <person name="Slhessarenko R.D."/>
        </authorList>
    </citation>
    <scope>NUCLEOTIDE SEQUENCE</scope>
    <source>
        <strain evidence="2">JARP7</strain>
    </source>
</reference>
<organism evidence="2">
    <name type="scientific">Chuta errantivirus</name>
    <dbReference type="NCBI Taxonomy" id="3078401"/>
    <lineage>
        <taxon>Viruses</taxon>
        <taxon>Riboviria</taxon>
        <taxon>Pararnavirae</taxon>
        <taxon>Artverviricota</taxon>
        <taxon>Revtraviricetes</taxon>
        <taxon>Ortervirales</taxon>
        <taxon>Metaviridae</taxon>
        <taxon>Errantivirus</taxon>
    </lineage>
</organism>
<protein>
    <submittedName>
        <fullName evidence="2">Gag protein</fullName>
    </submittedName>
</protein>
<proteinExistence type="predicted"/>
<feature type="region of interest" description="Disordered" evidence="1">
    <location>
        <begin position="337"/>
        <end position="364"/>
    </location>
</feature>
<name>A0AB38Z2X6_9VIRU</name>
<evidence type="ECO:0000313" key="2">
    <source>
        <dbReference type="EMBL" id="WNO13907.1"/>
    </source>
</evidence>
<dbReference type="EMBL" id="OQ968275">
    <property type="protein sequence ID" value="WNO13907.1"/>
    <property type="molecule type" value="Genomic_RNA"/>
</dbReference>
<sequence length="419" mass="48094">MNLKMEQQLAEVIKRLAAIEASNKNATTAPAGPDYSDPPLYLTDAQGRPTTSSLTEKIPDILKELPTFHGDPKELYSFLRDAGELISLFNPSASSTVQQRNQFYMVCKTIRRKIKGEANNALVNSNVNYNWYAIRDTLITYYGEKRDLITLDQQLSNCCQKGKTIDDYYNEVCELLSHISNCISTDPDYSKPDAAKAMLKFFNKKAIDAFIKGLNGQIGRFAKNANLDSLASAYSYCISYQNLEYRKDYLNSQKNAPVNQKYGQNQQQPPKTPVYRQANQYTGTYHKPPTNIPPMHQSFNHPTAPPNVIKHPQRNTEHQTQTGTLPKFRNPFQKPIEKSVPMDIDPSLRSRQSLQERPEKRARQFNIQTQEEIQSTEEYLQQPYIEQDDGNFEKYCNTFERQECNNNELEEEGEVHFLA</sequence>
<evidence type="ECO:0000256" key="1">
    <source>
        <dbReference type="SAM" id="MobiDB-lite"/>
    </source>
</evidence>